<evidence type="ECO:0000313" key="3">
    <source>
        <dbReference type="Proteomes" id="UP000236584"/>
    </source>
</evidence>
<reference evidence="2 3" key="1">
    <citation type="submission" date="2018-01" db="EMBL/GenBank/DDBJ databases">
        <title>Complete genome sequence of Salinigranum rubrum GX10T, an extremely halophilic archaeon isolated from a marine solar saltern.</title>
        <authorList>
            <person name="Han S."/>
        </authorList>
    </citation>
    <scope>NUCLEOTIDE SEQUENCE [LARGE SCALE GENOMIC DNA]</scope>
    <source>
        <strain evidence="2 3">GX10</strain>
    </source>
</reference>
<dbReference type="KEGG" id="srub:C2R22_02445"/>
<keyword evidence="1" id="KW-1133">Transmembrane helix</keyword>
<dbReference type="AlphaFoldDB" id="A0A2I8VFL1"/>
<keyword evidence="1" id="KW-0812">Transmembrane</keyword>
<protein>
    <submittedName>
        <fullName evidence="2">Uncharacterized protein</fullName>
    </submittedName>
</protein>
<feature type="transmembrane region" description="Helical" evidence="1">
    <location>
        <begin position="92"/>
        <end position="116"/>
    </location>
</feature>
<dbReference type="EMBL" id="CP026309">
    <property type="protein sequence ID" value="AUV80654.1"/>
    <property type="molecule type" value="Genomic_DNA"/>
</dbReference>
<feature type="transmembrane region" description="Helical" evidence="1">
    <location>
        <begin position="29"/>
        <end position="53"/>
    </location>
</feature>
<evidence type="ECO:0000256" key="1">
    <source>
        <dbReference type="SAM" id="Phobius"/>
    </source>
</evidence>
<dbReference type="RefSeq" id="WP_103424227.1">
    <property type="nucleotide sequence ID" value="NZ_CP026309.1"/>
</dbReference>
<proteinExistence type="predicted"/>
<gene>
    <name evidence="2" type="ORF">C2R22_02445</name>
</gene>
<organism evidence="2 3">
    <name type="scientific">Salinigranum rubrum</name>
    <dbReference type="NCBI Taxonomy" id="755307"/>
    <lineage>
        <taxon>Archaea</taxon>
        <taxon>Methanobacteriati</taxon>
        <taxon>Methanobacteriota</taxon>
        <taxon>Stenosarchaea group</taxon>
        <taxon>Halobacteria</taxon>
        <taxon>Halobacteriales</taxon>
        <taxon>Haloferacaceae</taxon>
        <taxon>Salinigranum</taxon>
    </lineage>
</organism>
<feature type="transmembrane region" description="Helical" evidence="1">
    <location>
        <begin position="65"/>
        <end position="86"/>
    </location>
</feature>
<keyword evidence="3" id="KW-1185">Reference proteome</keyword>
<keyword evidence="1" id="KW-0472">Membrane</keyword>
<dbReference type="Proteomes" id="UP000236584">
    <property type="component" value="Chromosome"/>
</dbReference>
<evidence type="ECO:0000313" key="2">
    <source>
        <dbReference type="EMBL" id="AUV80654.1"/>
    </source>
</evidence>
<sequence length="146" mass="15064">MADFDPPMWIMSLPYSDQIVAFLKDPRTWVVGIVYELLVGGVLDLAAGVLGNLQTVFGLVTGIPLDVAGIVISGFGAAGDAVLGMIEIVADVVTSLIISTGPFAPVVLALVVLVIAEIVRQVGPLVVETISPRVAALLAFVIPGGE</sequence>
<name>A0A2I8VFL1_9EURY</name>
<accession>A0A2I8VFL1</accession>
<dbReference type="GeneID" id="35590912"/>